<dbReference type="InterPro" id="IPR036400">
    <property type="entry name" value="Cyt_B5-like_heme/steroid_sf"/>
</dbReference>
<evidence type="ECO:0000256" key="2">
    <source>
        <dbReference type="SAM" id="Phobius"/>
    </source>
</evidence>
<protein>
    <submittedName>
        <fullName evidence="3">10629_t:CDS:1</fullName>
    </submittedName>
</protein>
<feature type="compositionally biased region" description="Polar residues" evidence="1">
    <location>
        <begin position="1"/>
        <end position="11"/>
    </location>
</feature>
<feature type="compositionally biased region" description="Low complexity" evidence="1">
    <location>
        <begin position="12"/>
        <end position="27"/>
    </location>
</feature>
<dbReference type="Proteomes" id="UP000789375">
    <property type="component" value="Unassembled WGS sequence"/>
</dbReference>
<organism evidence="3 4">
    <name type="scientific">Funneliformis mosseae</name>
    <name type="common">Endomycorrhizal fungus</name>
    <name type="synonym">Glomus mosseae</name>
    <dbReference type="NCBI Taxonomy" id="27381"/>
    <lineage>
        <taxon>Eukaryota</taxon>
        <taxon>Fungi</taxon>
        <taxon>Fungi incertae sedis</taxon>
        <taxon>Mucoromycota</taxon>
        <taxon>Glomeromycotina</taxon>
        <taxon>Glomeromycetes</taxon>
        <taxon>Glomerales</taxon>
        <taxon>Glomeraceae</taxon>
        <taxon>Funneliformis</taxon>
    </lineage>
</organism>
<proteinExistence type="predicted"/>
<feature type="transmembrane region" description="Helical" evidence="2">
    <location>
        <begin position="110"/>
        <end position="135"/>
    </location>
</feature>
<dbReference type="Gene3D" id="3.10.120.10">
    <property type="entry name" value="Cytochrome b5-like heme/steroid binding domain"/>
    <property type="match status" value="1"/>
</dbReference>
<dbReference type="EMBL" id="CAJVPP010000801">
    <property type="protein sequence ID" value="CAG8513345.1"/>
    <property type="molecule type" value="Genomic_DNA"/>
</dbReference>
<feature type="transmembrane region" description="Helical" evidence="2">
    <location>
        <begin position="147"/>
        <end position="166"/>
    </location>
</feature>
<reference evidence="3" key="1">
    <citation type="submission" date="2021-06" db="EMBL/GenBank/DDBJ databases">
        <authorList>
            <person name="Kallberg Y."/>
            <person name="Tangrot J."/>
            <person name="Rosling A."/>
        </authorList>
    </citation>
    <scope>NUCLEOTIDE SEQUENCE</scope>
    <source>
        <strain evidence="3">87-6 pot B 2015</strain>
    </source>
</reference>
<keyword evidence="2" id="KW-1133">Transmembrane helix</keyword>
<dbReference type="AlphaFoldDB" id="A0A9N9A0E4"/>
<keyword evidence="4" id="KW-1185">Reference proteome</keyword>
<keyword evidence="2" id="KW-0812">Transmembrane</keyword>
<sequence>MSQETDVSKANNSFWNTSSPASSSSNNGKKRSATELISTSSIIPTINTEMTCFVPDEDVPLKANGSLDILEVIKSAIYVAISKFESLWCRQSSYIRAMSTVDVHAASPHAILGIIIFTVTPFQIALGLLAIWGWLMSNQQLLGRSSFKTFMFLLGGYYICSCMEFNQRVMTGAYLVIAEGLVLDIHKWILIRPDGQKILQRVIGTDITNDFFFNPSVVTVINQNLT</sequence>
<accession>A0A9N9A0E4</accession>
<evidence type="ECO:0000313" key="3">
    <source>
        <dbReference type="EMBL" id="CAG8513345.1"/>
    </source>
</evidence>
<evidence type="ECO:0000313" key="4">
    <source>
        <dbReference type="Proteomes" id="UP000789375"/>
    </source>
</evidence>
<name>A0A9N9A0E4_FUNMO</name>
<feature type="region of interest" description="Disordered" evidence="1">
    <location>
        <begin position="1"/>
        <end position="32"/>
    </location>
</feature>
<comment type="caution">
    <text evidence="3">The sequence shown here is derived from an EMBL/GenBank/DDBJ whole genome shotgun (WGS) entry which is preliminary data.</text>
</comment>
<keyword evidence="2" id="KW-0472">Membrane</keyword>
<gene>
    <name evidence="3" type="ORF">FMOSSE_LOCUS4655</name>
</gene>
<evidence type="ECO:0000256" key="1">
    <source>
        <dbReference type="SAM" id="MobiDB-lite"/>
    </source>
</evidence>
<dbReference type="SUPFAM" id="SSF55856">
    <property type="entry name" value="Cytochrome b5-like heme/steroid binding domain"/>
    <property type="match status" value="1"/>
</dbReference>